<dbReference type="SUPFAM" id="SSF51735">
    <property type="entry name" value="NAD(P)-binding Rossmann-fold domains"/>
    <property type="match status" value="1"/>
</dbReference>
<protein>
    <submittedName>
        <fullName evidence="3">Dehydrogenase reductase SDR family member</fullName>
    </submittedName>
</protein>
<comment type="caution">
    <text evidence="3">The sequence shown here is derived from an EMBL/GenBank/DDBJ whole genome shotgun (WGS) entry which is preliminary data.</text>
</comment>
<dbReference type="OrthoDB" id="191139at2759"/>
<organism evidence="3 4">
    <name type="scientific">Seminavis robusta</name>
    <dbReference type="NCBI Taxonomy" id="568900"/>
    <lineage>
        <taxon>Eukaryota</taxon>
        <taxon>Sar</taxon>
        <taxon>Stramenopiles</taxon>
        <taxon>Ochrophyta</taxon>
        <taxon>Bacillariophyta</taxon>
        <taxon>Bacillariophyceae</taxon>
        <taxon>Bacillariophycidae</taxon>
        <taxon>Naviculales</taxon>
        <taxon>Naviculaceae</taxon>
        <taxon>Seminavis</taxon>
    </lineage>
</organism>
<dbReference type="GO" id="GO:0016491">
    <property type="term" value="F:oxidoreductase activity"/>
    <property type="evidence" value="ECO:0007669"/>
    <property type="project" value="UniProtKB-KW"/>
</dbReference>
<dbReference type="SMART" id="SM00822">
    <property type="entry name" value="PKS_KR"/>
    <property type="match status" value="1"/>
</dbReference>
<dbReference type="PANTHER" id="PTHR47534">
    <property type="entry name" value="YALI0E05731P"/>
    <property type="match status" value="1"/>
</dbReference>
<sequence length="320" mass="36135">MATATTSSSDRRRRRHYLITGGSEGIGAALVSQLVATEQNPKISIVGRSRDKFDKYQKELLTNAEQRQCCLTFYQYDLSLMHEVKALAAELEKSAEPLHAIVHCAGVMLPQRTVTKEGLETVFALQFLARFYLNHLLAPLLLKNSHEQEEKPVVVVVSAGGSITRHPSQLDWDNLQGEKSYNGVHALKHESIANDMQMLRYQQLHPKIEWYCYGPGYVGDTQLLAAMPTAFRWMAGMAGHVIGISAQQAAKNIMLLLVDDGQAKREETNHQSVLYQRGLKAADERKIKRRMQTENQEKLFRVSQELLKTVDITIDMYVVP</sequence>
<dbReference type="Proteomes" id="UP001153069">
    <property type="component" value="Unassembled WGS sequence"/>
</dbReference>
<name>A0A9N8H916_9STRA</name>
<gene>
    <name evidence="3" type="ORF">SEMRO_176_G077400.1</name>
</gene>
<dbReference type="InterPro" id="IPR052228">
    <property type="entry name" value="Sec_Metab_Biosynth_Oxidored"/>
</dbReference>
<dbReference type="AlphaFoldDB" id="A0A9N8H916"/>
<dbReference type="InterPro" id="IPR036291">
    <property type="entry name" value="NAD(P)-bd_dom_sf"/>
</dbReference>
<dbReference type="Pfam" id="PF00106">
    <property type="entry name" value="adh_short"/>
    <property type="match status" value="1"/>
</dbReference>
<evidence type="ECO:0000313" key="4">
    <source>
        <dbReference type="Proteomes" id="UP001153069"/>
    </source>
</evidence>
<dbReference type="InterPro" id="IPR002347">
    <property type="entry name" value="SDR_fam"/>
</dbReference>
<feature type="domain" description="Ketoreductase" evidence="2">
    <location>
        <begin position="15"/>
        <end position="166"/>
    </location>
</feature>
<dbReference type="PANTHER" id="PTHR47534:SF3">
    <property type="entry name" value="ALCOHOL DEHYDROGENASE-LIKE C-TERMINAL DOMAIN-CONTAINING PROTEIN"/>
    <property type="match status" value="1"/>
</dbReference>
<dbReference type="InterPro" id="IPR057326">
    <property type="entry name" value="KR_dom"/>
</dbReference>
<keyword evidence="1" id="KW-0560">Oxidoreductase</keyword>
<dbReference type="EMBL" id="CAICTM010000175">
    <property type="protein sequence ID" value="CAB9503785.1"/>
    <property type="molecule type" value="Genomic_DNA"/>
</dbReference>
<evidence type="ECO:0000313" key="3">
    <source>
        <dbReference type="EMBL" id="CAB9503785.1"/>
    </source>
</evidence>
<evidence type="ECO:0000259" key="2">
    <source>
        <dbReference type="SMART" id="SM00822"/>
    </source>
</evidence>
<proteinExistence type="predicted"/>
<accession>A0A9N8H916</accession>
<reference evidence="3" key="1">
    <citation type="submission" date="2020-06" db="EMBL/GenBank/DDBJ databases">
        <authorList>
            <consortium name="Plant Systems Biology data submission"/>
        </authorList>
    </citation>
    <scope>NUCLEOTIDE SEQUENCE</scope>
    <source>
        <strain evidence="3">D6</strain>
    </source>
</reference>
<keyword evidence="4" id="KW-1185">Reference proteome</keyword>
<evidence type="ECO:0000256" key="1">
    <source>
        <dbReference type="ARBA" id="ARBA00023002"/>
    </source>
</evidence>
<dbReference type="Gene3D" id="3.40.50.720">
    <property type="entry name" value="NAD(P)-binding Rossmann-like Domain"/>
    <property type="match status" value="1"/>
</dbReference>